<dbReference type="KEGG" id="bfk:QN062_04050"/>
<sequence length="508" mass="54914">MTTSTGKSFLAIESVSLNSISGVDSEDLPVIQALLKVWADKYPHNLIRSQYVDAHYRFKDFGISIPDRIKSNVDAMIGWPAKAVRSLADLSVFEGFSFGDGSDGHGVGDLCDDNALDAVIPEAISSAYTHSCAFLTVSADEDDPSRMVIIPRSADWSAAIWDRRHNRISSALTITSDDEYGSITGFNVWLPDCLYTCVRNGSGWSAVKSQSNFGRPTIVPLCYDAQLNRPFGRSRVSRPLMSLTDIGFRTIVRMEASAEFYAVPKLWFLGASKDAFSKDTWSSLISAINSISKDEDGDKPDLQQIQQASMQPHSDMLKTIALMVSSETNIPVSDLGIITQNPTSAEAMSVAERKLTREADRQNIRFGRSVKDAVTMAVCLREGLQQVPDDLKAIRPIWSPTREISDAARADAFSKIAGVSPEFAQSEVGWRYAGFDQKDIDSILSTVRRNQASSTLDKLLGAAHDDESGRESTQPGAAPGGQTGAAGDADAIPVSAGNESGVAARPAA</sequence>
<dbReference type="EMBL" id="CP129675">
    <property type="protein sequence ID" value="XDS47013.1"/>
    <property type="molecule type" value="Genomic_DNA"/>
</dbReference>
<dbReference type="RefSeq" id="WP_369342315.1">
    <property type="nucleotide sequence ID" value="NZ_CP129675.1"/>
</dbReference>
<organism evidence="2">
    <name type="scientific">Bifidobacterium fermentum</name>
    <dbReference type="NCBI Taxonomy" id="3059035"/>
    <lineage>
        <taxon>Bacteria</taxon>
        <taxon>Bacillati</taxon>
        <taxon>Actinomycetota</taxon>
        <taxon>Actinomycetes</taxon>
        <taxon>Bifidobacteriales</taxon>
        <taxon>Bifidobacteriaceae</taxon>
        <taxon>Bifidobacterium</taxon>
    </lineage>
</organism>
<evidence type="ECO:0000313" key="2">
    <source>
        <dbReference type="EMBL" id="XDS47013.1"/>
    </source>
</evidence>
<feature type="region of interest" description="Disordered" evidence="1">
    <location>
        <begin position="463"/>
        <end position="508"/>
    </location>
</feature>
<dbReference type="AlphaFoldDB" id="A0AB39UDE1"/>
<evidence type="ECO:0000256" key="1">
    <source>
        <dbReference type="SAM" id="MobiDB-lite"/>
    </source>
</evidence>
<proteinExistence type="predicted"/>
<gene>
    <name evidence="3" type="ORF">QN062_04050</name>
    <name evidence="2" type="ORF">QN217_02400</name>
</gene>
<evidence type="ECO:0000313" key="3">
    <source>
        <dbReference type="EMBL" id="XDS51351.1"/>
    </source>
</evidence>
<dbReference type="EMBL" id="CP129683">
    <property type="protein sequence ID" value="XDS51351.1"/>
    <property type="molecule type" value="Genomic_DNA"/>
</dbReference>
<dbReference type="InterPro" id="IPR021145">
    <property type="entry name" value="Portal_protein_SPP1_Gp6-like"/>
</dbReference>
<protein>
    <submittedName>
        <fullName evidence="2">Phage portal protein</fullName>
    </submittedName>
</protein>
<reference evidence="2" key="1">
    <citation type="submission" date="2023-07" db="EMBL/GenBank/DDBJ databases">
        <title>Bifidobacterium aquikefiriaerophilum sp. nov. and Bifidobacterium eccum sp. nov., isolated from water kefir.</title>
        <authorList>
            <person name="Breselge S."/>
            <person name="Bellassi P."/>
            <person name="Barcenilla C."/>
            <person name="Alvarez-Ordonez A."/>
            <person name="Morelli L."/>
            <person name="Cotter P.D."/>
        </authorList>
    </citation>
    <scope>NUCLEOTIDE SEQUENCE</scope>
    <source>
        <strain evidence="3">WK012_4_13</strain>
        <strain evidence="2">WK048_4_13</strain>
    </source>
</reference>
<dbReference type="Pfam" id="PF05133">
    <property type="entry name" value="SPP1_portal"/>
    <property type="match status" value="1"/>
</dbReference>
<name>A0AB39UDE1_9BIFI</name>
<accession>A0AB39UDE1</accession>